<dbReference type="InterPro" id="IPR058912">
    <property type="entry name" value="HTH_animal"/>
</dbReference>
<name>A0AAD7Z8G3_DIPPU</name>
<feature type="non-terminal residue" evidence="2">
    <location>
        <position position="1"/>
    </location>
</feature>
<reference evidence="2" key="1">
    <citation type="journal article" date="2023" name="IScience">
        <title>Live-bearing cockroach genome reveals convergent evolutionary mechanisms linked to viviparity in insects and beyond.</title>
        <authorList>
            <person name="Fouks B."/>
            <person name="Harrison M.C."/>
            <person name="Mikhailova A.A."/>
            <person name="Marchal E."/>
            <person name="English S."/>
            <person name="Carruthers M."/>
            <person name="Jennings E.C."/>
            <person name="Chiamaka E.L."/>
            <person name="Frigard R.A."/>
            <person name="Pippel M."/>
            <person name="Attardo G.M."/>
            <person name="Benoit J.B."/>
            <person name="Bornberg-Bauer E."/>
            <person name="Tobe S.S."/>
        </authorList>
    </citation>
    <scope>NUCLEOTIDE SEQUENCE</scope>
    <source>
        <strain evidence="2">Stay&amp;Tobe</strain>
    </source>
</reference>
<gene>
    <name evidence="2" type="ORF">L9F63_025656</name>
</gene>
<accession>A0AAD7Z8G3</accession>
<keyword evidence="3" id="KW-1185">Reference proteome</keyword>
<protein>
    <recommendedName>
        <fullName evidence="1">Helix-turn-helix domain-containing protein</fullName>
    </recommendedName>
</protein>
<feature type="non-terminal residue" evidence="2">
    <location>
        <position position="219"/>
    </location>
</feature>
<dbReference type="Proteomes" id="UP001233999">
    <property type="component" value="Unassembled WGS sequence"/>
</dbReference>
<evidence type="ECO:0000259" key="1">
    <source>
        <dbReference type="Pfam" id="PF26215"/>
    </source>
</evidence>
<evidence type="ECO:0000313" key="2">
    <source>
        <dbReference type="EMBL" id="KAJ9575393.1"/>
    </source>
</evidence>
<proteinExistence type="predicted"/>
<dbReference type="Pfam" id="PF26215">
    <property type="entry name" value="HTH_animal"/>
    <property type="match status" value="1"/>
</dbReference>
<sequence length="219" mass="24880">VTTTIFAHAPGNGLTTTIIAPRTLTTTIIAKHHITTASNGNSQRQQYIERLQLLQQQRQQLLQQQRHVVLFGSRPPIQASITLHVANRGFLHIFFAVLGMTCQRSRSCEEIRLLVTHLIPCTYHFRYTVCESLPSGLLITTTSRINALVIRSLRLTDQYHLHEEEKQLKRALLANGYPEHAVKGVFKRARNAPSTLEKKEQTLGTAFLSRISCRIQEHK</sequence>
<comment type="caution">
    <text evidence="2">The sequence shown here is derived from an EMBL/GenBank/DDBJ whole genome shotgun (WGS) entry which is preliminary data.</text>
</comment>
<feature type="domain" description="Helix-turn-helix" evidence="1">
    <location>
        <begin position="145"/>
        <end position="183"/>
    </location>
</feature>
<dbReference type="EMBL" id="JASPKZ010009892">
    <property type="protein sequence ID" value="KAJ9575393.1"/>
    <property type="molecule type" value="Genomic_DNA"/>
</dbReference>
<dbReference type="AlphaFoldDB" id="A0AAD7Z8G3"/>
<reference evidence="2" key="2">
    <citation type="submission" date="2023-05" db="EMBL/GenBank/DDBJ databases">
        <authorList>
            <person name="Fouks B."/>
        </authorList>
    </citation>
    <scope>NUCLEOTIDE SEQUENCE</scope>
    <source>
        <strain evidence="2">Stay&amp;Tobe</strain>
        <tissue evidence="2">Testes</tissue>
    </source>
</reference>
<evidence type="ECO:0000313" key="3">
    <source>
        <dbReference type="Proteomes" id="UP001233999"/>
    </source>
</evidence>
<organism evidence="2 3">
    <name type="scientific">Diploptera punctata</name>
    <name type="common">Pacific beetle cockroach</name>
    <dbReference type="NCBI Taxonomy" id="6984"/>
    <lineage>
        <taxon>Eukaryota</taxon>
        <taxon>Metazoa</taxon>
        <taxon>Ecdysozoa</taxon>
        <taxon>Arthropoda</taxon>
        <taxon>Hexapoda</taxon>
        <taxon>Insecta</taxon>
        <taxon>Pterygota</taxon>
        <taxon>Neoptera</taxon>
        <taxon>Polyneoptera</taxon>
        <taxon>Dictyoptera</taxon>
        <taxon>Blattodea</taxon>
        <taxon>Blaberoidea</taxon>
        <taxon>Blaberidae</taxon>
        <taxon>Diplopterinae</taxon>
        <taxon>Diploptera</taxon>
    </lineage>
</organism>